<evidence type="ECO:0000313" key="3">
    <source>
        <dbReference type="Proteomes" id="UP001448858"/>
    </source>
</evidence>
<reference evidence="2 3" key="1">
    <citation type="submission" date="2024-04" db="EMBL/GenBank/DDBJ databases">
        <title>Arthrobacter sp. from Plains bison fecal sample.</title>
        <authorList>
            <person name="Ruzzini A."/>
        </authorList>
    </citation>
    <scope>NUCLEOTIDE SEQUENCE [LARGE SCALE GENOMIC DNA]</scope>
    <source>
        <strain evidence="2 3">EINP1</strain>
    </source>
</reference>
<evidence type="ECO:0000256" key="1">
    <source>
        <dbReference type="SAM" id="Phobius"/>
    </source>
</evidence>
<keyword evidence="3" id="KW-1185">Reference proteome</keyword>
<sequence>MSTEGFLQIAITTSITVFLAVVGWWARKHPNRSKEYPERIRMPKVVPFIGWLLIVVGVLIGLVGWATPDGPLDARIASAAVFLGGWMFVGMYRNFYVVPRQYEVVFRSILGKEHVISYSDIAHYSLGRARRQPILTIKSIQGVKLSLNLNGFDMGPLLRAIDYHQATGRWPVPVEPVPADAVPADAVEAPPGR</sequence>
<keyword evidence="1" id="KW-0812">Transmembrane</keyword>
<dbReference type="Proteomes" id="UP001448858">
    <property type="component" value="Chromosome"/>
</dbReference>
<evidence type="ECO:0008006" key="4">
    <source>
        <dbReference type="Google" id="ProtNLM"/>
    </source>
</evidence>
<keyword evidence="1" id="KW-0472">Membrane</keyword>
<evidence type="ECO:0000313" key="2">
    <source>
        <dbReference type="EMBL" id="WZP17328.1"/>
    </source>
</evidence>
<proteinExistence type="predicted"/>
<protein>
    <recommendedName>
        <fullName evidence="4">PH domain-containing protein</fullName>
    </recommendedName>
</protein>
<organism evidence="2 3">
    <name type="scientific">Arthrobacter citreus</name>
    <dbReference type="NCBI Taxonomy" id="1670"/>
    <lineage>
        <taxon>Bacteria</taxon>
        <taxon>Bacillati</taxon>
        <taxon>Actinomycetota</taxon>
        <taxon>Actinomycetes</taxon>
        <taxon>Micrococcales</taxon>
        <taxon>Micrococcaceae</taxon>
        <taxon>Arthrobacter</taxon>
    </lineage>
</organism>
<dbReference type="EMBL" id="CP151657">
    <property type="protein sequence ID" value="WZP17328.1"/>
    <property type="molecule type" value="Genomic_DNA"/>
</dbReference>
<accession>A0ABZ3A199</accession>
<name>A0ABZ3A199_9MICC</name>
<feature type="transmembrane region" description="Helical" evidence="1">
    <location>
        <begin position="6"/>
        <end position="25"/>
    </location>
</feature>
<feature type="transmembrane region" description="Helical" evidence="1">
    <location>
        <begin position="45"/>
        <end position="66"/>
    </location>
</feature>
<gene>
    <name evidence="2" type="ORF">AAE021_07155</name>
</gene>
<feature type="transmembrane region" description="Helical" evidence="1">
    <location>
        <begin position="72"/>
        <end position="92"/>
    </location>
</feature>
<dbReference type="RefSeq" id="WP_342024925.1">
    <property type="nucleotide sequence ID" value="NZ_CP151657.1"/>
</dbReference>
<keyword evidence="1" id="KW-1133">Transmembrane helix</keyword>